<evidence type="ECO:0000313" key="4">
    <source>
        <dbReference type="EMBL" id="KAK7103285.1"/>
    </source>
</evidence>
<protein>
    <recommendedName>
        <fullName evidence="6">Barrier-to-autointegration factor</fullName>
    </recommendedName>
</protein>
<dbReference type="PANTHER" id="PTHR47507">
    <property type="entry name" value="BARRIER TO AUTOINTEGRATION FACTOR 2"/>
    <property type="match status" value="1"/>
</dbReference>
<organism evidence="4 5">
    <name type="scientific">Littorina saxatilis</name>
    <dbReference type="NCBI Taxonomy" id="31220"/>
    <lineage>
        <taxon>Eukaryota</taxon>
        <taxon>Metazoa</taxon>
        <taxon>Spiralia</taxon>
        <taxon>Lophotrochozoa</taxon>
        <taxon>Mollusca</taxon>
        <taxon>Gastropoda</taxon>
        <taxon>Caenogastropoda</taxon>
        <taxon>Littorinimorpha</taxon>
        <taxon>Littorinoidea</taxon>
        <taxon>Littorinidae</taxon>
        <taxon>Littorina</taxon>
    </lineage>
</organism>
<feature type="region of interest" description="Disordered" evidence="3">
    <location>
        <begin position="1"/>
        <end position="23"/>
    </location>
</feature>
<feature type="compositionally biased region" description="Basic and acidic residues" evidence="3">
    <location>
        <begin position="85"/>
        <end position="96"/>
    </location>
</feature>
<evidence type="ECO:0000256" key="3">
    <source>
        <dbReference type="SAM" id="MobiDB-lite"/>
    </source>
</evidence>
<gene>
    <name evidence="4" type="ORF">V1264_018215</name>
</gene>
<evidence type="ECO:0000256" key="1">
    <source>
        <dbReference type="ARBA" id="ARBA00004123"/>
    </source>
</evidence>
<dbReference type="Gene3D" id="1.10.150.40">
    <property type="entry name" value="Barrier-to-autointegration factor, BAF"/>
    <property type="match status" value="1"/>
</dbReference>
<name>A0AAN9BHF9_9CAEN</name>
<dbReference type="GO" id="GO:0000793">
    <property type="term" value="C:condensed chromosome"/>
    <property type="evidence" value="ECO:0007669"/>
    <property type="project" value="TreeGrafter"/>
</dbReference>
<dbReference type="Proteomes" id="UP001374579">
    <property type="component" value="Unassembled WGS sequence"/>
</dbReference>
<feature type="region of interest" description="Disordered" evidence="3">
    <location>
        <begin position="74"/>
        <end position="96"/>
    </location>
</feature>
<evidence type="ECO:0000313" key="5">
    <source>
        <dbReference type="Proteomes" id="UP001374579"/>
    </source>
</evidence>
<feature type="compositionally biased region" description="Low complexity" evidence="3">
    <location>
        <begin position="1"/>
        <end position="11"/>
    </location>
</feature>
<sequence length="96" mass="10340">MSQSTSQSTTQKHTAFVGAPMTNQPVTAIPGIGKVLGNRLNENGYPDAPAVYGQYLKDGKDPVTFKADMKADCGANSKQQSDCHGAMKEWGDQHFH</sequence>
<accession>A0AAN9BHF9</accession>
<dbReference type="InterPro" id="IPR036617">
    <property type="entry name" value="BAF_sf"/>
</dbReference>
<dbReference type="EMBL" id="JBAMIC010000008">
    <property type="protein sequence ID" value="KAK7103285.1"/>
    <property type="molecule type" value="Genomic_DNA"/>
</dbReference>
<dbReference type="InterPro" id="IPR051387">
    <property type="entry name" value="BAF"/>
</dbReference>
<evidence type="ECO:0000256" key="2">
    <source>
        <dbReference type="ARBA" id="ARBA00023242"/>
    </source>
</evidence>
<dbReference type="Pfam" id="PF02961">
    <property type="entry name" value="SAM_BAF"/>
    <property type="match status" value="1"/>
</dbReference>
<keyword evidence="2" id="KW-0539">Nucleus</keyword>
<dbReference type="InterPro" id="IPR004122">
    <property type="entry name" value="BAF_prot"/>
</dbReference>
<reference evidence="4 5" key="1">
    <citation type="submission" date="2024-02" db="EMBL/GenBank/DDBJ databases">
        <title>Chromosome-scale genome assembly of the rough periwinkle Littorina saxatilis.</title>
        <authorList>
            <person name="De Jode A."/>
            <person name="Faria R."/>
            <person name="Formenti G."/>
            <person name="Sims Y."/>
            <person name="Smith T.P."/>
            <person name="Tracey A."/>
            <person name="Wood J.M.D."/>
            <person name="Zagrodzka Z.B."/>
            <person name="Johannesson K."/>
            <person name="Butlin R.K."/>
            <person name="Leder E.H."/>
        </authorList>
    </citation>
    <scope>NUCLEOTIDE SEQUENCE [LARGE SCALE GENOMIC DNA]</scope>
    <source>
        <strain evidence="4">Snail1</strain>
        <tissue evidence="4">Muscle</tissue>
    </source>
</reference>
<dbReference type="GO" id="GO:0005634">
    <property type="term" value="C:nucleus"/>
    <property type="evidence" value="ECO:0007669"/>
    <property type="project" value="UniProtKB-SubCell"/>
</dbReference>
<dbReference type="PANTHER" id="PTHR47507:SF6">
    <property type="entry name" value="BARRIER-TO-AUTOINTEGRATION FACTOR"/>
    <property type="match status" value="1"/>
</dbReference>
<proteinExistence type="predicted"/>
<evidence type="ECO:0008006" key="6">
    <source>
        <dbReference type="Google" id="ProtNLM"/>
    </source>
</evidence>
<dbReference type="AlphaFoldDB" id="A0AAN9BHF9"/>
<dbReference type="SUPFAM" id="SSF47798">
    <property type="entry name" value="Barrier-to-autointegration factor, BAF"/>
    <property type="match status" value="1"/>
</dbReference>
<dbReference type="SMART" id="SM01023">
    <property type="entry name" value="BAF"/>
    <property type="match status" value="1"/>
</dbReference>
<comment type="subcellular location">
    <subcellularLocation>
        <location evidence="1">Nucleus</location>
    </subcellularLocation>
</comment>
<dbReference type="GO" id="GO:0051276">
    <property type="term" value="P:chromosome organization"/>
    <property type="evidence" value="ECO:0007669"/>
    <property type="project" value="TreeGrafter"/>
</dbReference>
<keyword evidence="5" id="KW-1185">Reference proteome</keyword>
<comment type="caution">
    <text evidence="4">The sequence shown here is derived from an EMBL/GenBank/DDBJ whole genome shotgun (WGS) entry which is preliminary data.</text>
</comment>
<dbReference type="GO" id="GO:0003677">
    <property type="term" value="F:DNA binding"/>
    <property type="evidence" value="ECO:0007669"/>
    <property type="project" value="InterPro"/>
</dbReference>